<dbReference type="Pfam" id="PF00098">
    <property type="entry name" value="zf-CCHC"/>
    <property type="match status" value="1"/>
</dbReference>
<reference evidence="6" key="2">
    <citation type="submission" date="2025-08" db="UniProtKB">
        <authorList>
            <consortium name="RefSeq"/>
        </authorList>
    </citation>
    <scope>IDENTIFICATION</scope>
</reference>
<organism evidence="5 6">
    <name type="scientific">Prunus mume</name>
    <name type="common">Japanese apricot</name>
    <name type="synonym">Armeniaca mume</name>
    <dbReference type="NCBI Taxonomy" id="102107"/>
    <lineage>
        <taxon>Eukaryota</taxon>
        <taxon>Viridiplantae</taxon>
        <taxon>Streptophyta</taxon>
        <taxon>Embryophyta</taxon>
        <taxon>Tracheophyta</taxon>
        <taxon>Spermatophyta</taxon>
        <taxon>Magnoliopsida</taxon>
        <taxon>eudicotyledons</taxon>
        <taxon>Gunneridae</taxon>
        <taxon>Pentapetalae</taxon>
        <taxon>rosids</taxon>
        <taxon>fabids</taxon>
        <taxon>Rosales</taxon>
        <taxon>Rosaceae</taxon>
        <taxon>Amygdaloideae</taxon>
        <taxon>Amygdaleae</taxon>
        <taxon>Prunus</taxon>
    </lineage>
</organism>
<gene>
    <name evidence="6" type="primary">LOC103343878</name>
</gene>
<dbReference type="PROSITE" id="PS50158">
    <property type="entry name" value="ZF_CCHC"/>
    <property type="match status" value="1"/>
</dbReference>
<keyword evidence="1" id="KW-0863">Zinc-finger</keyword>
<dbReference type="PANTHER" id="PTHR35317">
    <property type="entry name" value="OS04G0629600 PROTEIN"/>
    <property type="match status" value="1"/>
</dbReference>
<dbReference type="GeneID" id="103343878"/>
<evidence type="ECO:0000256" key="1">
    <source>
        <dbReference type="PROSITE-ProRule" id="PRU00047"/>
    </source>
</evidence>
<feature type="region of interest" description="Disordered" evidence="3">
    <location>
        <begin position="266"/>
        <end position="304"/>
    </location>
</feature>
<evidence type="ECO:0000256" key="2">
    <source>
        <dbReference type="SAM" id="Coils"/>
    </source>
</evidence>
<name>A0ABM0PWP7_PRUMU</name>
<evidence type="ECO:0000256" key="3">
    <source>
        <dbReference type="SAM" id="MobiDB-lite"/>
    </source>
</evidence>
<proteinExistence type="predicted"/>
<feature type="compositionally biased region" description="Basic and acidic residues" evidence="3">
    <location>
        <begin position="286"/>
        <end position="304"/>
    </location>
</feature>
<dbReference type="Proteomes" id="UP000694861">
    <property type="component" value="Unplaced"/>
</dbReference>
<keyword evidence="1" id="KW-0862">Zinc</keyword>
<dbReference type="InterPro" id="IPR054722">
    <property type="entry name" value="PolX-like_BBD"/>
</dbReference>
<dbReference type="RefSeq" id="XP_008245742.1">
    <property type="nucleotide sequence ID" value="XM_008247520.1"/>
</dbReference>
<evidence type="ECO:0000313" key="5">
    <source>
        <dbReference type="Proteomes" id="UP000694861"/>
    </source>
</evidence>
<keyword evidence="2" id="KW-0175">Coiled coil</keyword>
<evidence type="ECO:0000259" key="4">
    <source>
        <dbReference type="PROSITE" id="PS50158"/>
    </source>
</evidence>
<dbReference type="PANTHER" id="PTHR35317:SF23">
    <property type="entry name" value="OS04G0629600 PROTEIN"/>
    <property type="match status" value="1"/>
</dbReference>
<dbReference type="InterPro" id="IPR036875">
    <property type="entry name" value="Znf_CCHC_sf"/>
</dbReference>
<protein>
    <submittedName>
        <fullName evidence="6">Uncharacterized protein LOC103343878</fullName>
    </submittedName>
</protein>
<dbReference type="Pfam" id="PF14223">
    <property type="entry name" value="Retrotran_gag_2"/>
    <property type="match status" value="1"/>
</dbReference>
<feature type="domain" description="CCHC-type" evidence="4">
    <location>
        <begin position="312"/>
        <end position="326"/>
    </location>
</feature>
<accession>A0ABM0PWP7</accession>
<sequence length="656" mass="74710">MDRACGSVTHPPFLDENTNYGAWKAKMKYFLWAQGTKVWTTIENGWEPPTKEIKGRGKEVEGEGQSTTKVVIKQNTEWTDEENDMSAYNQKGLNSIFTAVSAEKFEFICHCKTSKEAWDILEITHEGNATVRESKLQQLMTKFENMKMLETEKFAEFYARLSVVVNACSNLGDAIPEHRIVKKILRSLPMMYHAKKTAIEECKNLNTYKLTELIGSLTTYEMEFPEIKKSKGIALNTVKEDGSDSVSEDKMDYALLTKQFRKFLKSKNSRSGEQRGNSGSSTRGSRPREFTSDKLSHTTRTMERKGSKDSLKCFECGGYGHFASECANNLRKQNSGKNKVMAATWSDSESDNDSNSENEDQVVAFSGRIHAQKDENSDVEEPEIEVVMKQFNSLYDSSEKLKKKNAEFADQVAFLQDELTRTEAAFQSQLKTEENLRGSLLEKIQMLQDKYQLQKDMNVSLTFERDHVSAELKLATEKIFGMTIGAEKIDRMLSLGKRAGDTRGLGIESEKSKQEVKAVKFIKEFSSTEANVSPKKFIPICHFCGVFGHIRPRCNVLRKEKRSAYYYSPRNFNPSQRTKLVWKKREEKCLVTLMALSARKFDTWYFDSGCSRDMSGDKCWFTNLNTECVEGSVTFGDGSKGKILGKEMLRHLAYHS</sequence>
<dbReference type="SMART" id="SM00343">
    <property type="entry name" value="ZnF_C2HC"/>
    <property type="match status" value="2"/>
</dbReference>
<dbReference type="Gene3D" id="4.10.60.10">
    <property type="entry name" value="Zinc finger, CCHC-type"/>
    <property type="match status" value="1"/>
</dbReference>
<keyword evidence="5" id="KW-1185">Reference proteome</keyword>
<evidence type="ECO:0000313" key="6">
    <source>
        <dbReference type="RefSeq" id="XP_008245742.1"/>
    </source>
</evidence>
<dbReference type="Pfam" id="PF22936">
    <property type="entry name" value="Pol_BBD"/>
    <property type="match status" value="1"/>
</dbReference>
<reference evidence="5" key="1">
    <citation type="journal article" date="2012" name="Nat. Commun.">
        <title>The genome of Prunus mume.</title>
        <authorList>
            <person name="Zhang Q."/>
            <person name="Chen W."/>
            <person name="Sun L."/>
            <person name="Zhao F."/>
            <person name="Huang B."/>
            <person name="Yang W."/>
            <person name="Tao Y."/>
            <person name="Wang J."/>
            <person name="Yuan Z."/>
            <person name="Fan G."/>
            <person name="Xing Z."/>
            <person name="Han C."/>
            <person name="Pan H."/>
            <person name="Zhong X."/>
            <person name="Shi W."/>
            <person name="Liang X."/>
            <person name="Du D."/>
            <person name="Sun F."/>
            <person name="Xu Z."/>
            <person name="Hao R."/>
            <person name="Lv T."/>
            <person name="Lv Y."/>
            <person name="Zheng Z."/>
            <person name="Sun M."/>
            <person name="Luo L."/>
            <person name="Cai M."/>
            <person name="Gao Y."/>
            <person name="Wang J."/>
            <person name="Yin Y."/>
            <person name="Xu X."/>
            <person name="Cheng T."/>
            <person name="Wang J."/>
        </authorList>
    </citation>
    <scope>NUCLEOTIDE SEQUENCE [LARGE SCALE GENOMIC DNA]</scope>
</reference>
<dbReference type="InterPro" id="IPR001878">
    <property type="entry name" value="Znf_CCHC"/>
</dbReference>
<keyword evidence="1" id="KW-0479">Metal-binding</keyword>
<feature type="coiled-coil region" evidence="2">
    <location>
        <begin position="398"/>
        <end position="450"/>
    </location>
</feature>
<dbReference type="SUPFAM" id="SSF57756">
    <property type="entry name" value="Retrovirus zinc finger-like domains"/>
    <property type="match status" value="1"/>
</dbReference>
<feature type="compositionally biased region" description="Low complexity" evidence="3">
    <location>
        <begin position="275"/>
        <end position="284"/>
    </location>
</feature>